<evidence type="ECO:0000313" key="12">
    <source>
        <dbReference type="EMBL" id="MDA8481811.1"/>
    </source>
</evidence>
<evidence type="ECO:0000256" key="2">
    <source>
        <dbReference type="ARBA" id="ARBA00022670"/>
    </source>
</evidence>
<evidence type="ECO:0000259" key="10">
    <source>
        <dbReference type="Pfam" id="PF01432"/>
    </source>
</evidence>
<dbReference type="InterPro" id="IPR045090">
    <property type="entry name" value="Pept_M3A_M3B"/>
</dbReference>
<dbReference type="PANTHER" id="PTHR11804">
    <property type="entry name" value="PROTEASE M3 THIMET OLIGOPEPTIDASE-RELATED"/>
    <property type="match status" value="1"/>
</dbReference>
<keyword evidence="6 9" id="KW-0482">Metalloprotease</keyword>
<dbReference type="InterPro" id="IPR024077">
    <property type="entry name" value="Neurolysin/TOP_dom2"/>
</dbReference>
<protein>
    <recommendedName>
        <fullName evidence="8">oligopeptidase A</fullName>
        <ecNumber evidence="8">3.4.24.70</ecNumber>
    </recommendedName>
</protein>
<evidence type="ECO:0000256" key="1">
    <source>
        <dbReference type="ARBA" id="ARBA00006040"/>
    </source>
</evidence>
<evidence type="ECO:0000259" key="11">
    <source>
        <dbReference type="Pfam" id="PF19310"/>
    </source>
</evidence>
<dbReference type="GO" id="GO:0004222">
    <property type="term" value="F:metalloendopeptidase activity"/>
    <property type="evidence" value="ECO:0007669"/>
    <property type="project" value="UniProtKB-EC"/>
</dbReference>
<dbReference type="InterPro" id="IPR034005">
    <property type="entry name" value="M3A_DCP"/>
</dbReference>
<organism evidence="12 13">
    <name type="scientific">Metapseudomonas resinovorans</name>
    <name type="common">Pseudomonas resinovorans</name>
    <dbReference type="NCBI Taxonomy" id="53412"/>
    <lineage>
        <taxon>Bacteria</taxon>
        <taxon>Pseudomonadati</taxon>
        <taxon>Pseudomonadota</taxon>
        <taxon>Gammaproteobacteria</taxon>
        <taxon>Pseudomonadales</taxon>
        <taxon>Pseudomonadaceae</taxon>
        <taxon>Metapseudomonas</taxon>
    </lineage>
</organism>
<evidence type="ECO:0000256" key="4">
    <source>
        <dbReference type="ARBA" id="ARBA00022801"/>
    </source>
</evidence>
<dbReference type="PANTHER" id="PTHR11804:SF84">
    <property type="entry name" value="SACCHAROLYSIN"/>
    <property type="match status" value="1"/>
</dbReference>
<dbReference type="Pfam" id="PF01432">
    <property type="entry name" value="Peptidase_M3"/>
    <property type="match status" value="1"/>
</dbReference>
<dbReference type="SUPFAM" id="SSF55486">
    <property type="entry name" value="Metalloproteases ('zincins'), catalytic domain"/>
    <property type="match status" value="1"/>
</dbReference>
<feature type="domain" description="Oligopeptidase A N-terminal" evidence="11">
    <location>
        <begin position="29"/>
        <end position="151"/>
    </location>
</feature>
<proteinExistence type="inferred from homology"/>
<comment type="similarity">
    <text evidence="1 9">Belongs to the peptidase M3 family.</text>
</comment>
<dbReference type="EC" id="3.4.24.70" evidence="8"/>
<evidence type="ECO:0000256" key="6">
    <source>
        <dbReference type="ARBA" id="ARBA00023049"/>
    </source>
</evidence>
<dbReference type="NCBIfam" id="NF008159">
    <property type="entry name" value="PRK10911.1"/>
    <property type="match status" value="1"/>
</dbReference>
<feature type="domain" description="Peptidase M3A/M3B catalytic" evidence="10">
    <location>
        <begin position="225"/>
        <end position="676"/>
    </location>
</feature>
<keyword evidence="5 9" id="KW-0862">Zinc</keyword>
<comment type="catalytic activity">
    <reaction evidence="7">
        <text>Hydrolysis of oligopeptides, with broad specificity. Gly or Ala commonly occur as P1 or P1' residues, but more distant residues are also important, as is shown by the fact that Z-Gly-Pro-Gly-|-Gly-Pro-Ala is cleaved, but not Z-(Gly)(5).</text>
        <dbReference type="EC" id="3.4.24.70"/>
    </reaction>
</comment>
<name>A0ABT4XZ35_METRE</name>
<evidence type="ECO:0000313" key="13">
    <source>
        <dbReference type="Proteomes" id="UP001211689"/>
    </source>
</evidence>
<dbReference type="Gene3D" id="3.40.390.10">
    <property type="entry name" value="Collagenase (Catalytic Domain)"/>
    <property type="match status" value="1"/>
</dbReference>
<accession>A0ABT4XZ35</accession>
<evidence type="ECO:0000256" key="3">
    <source>
        <dbReference type="ARBA" id="ARBA00022723"/>
    </source>
</evidence>
<keyword evidence="13" id="KW-1185">Reference proteome</keyword>
<dbReference type="InterPro" id="IPR024079">
    <property type="entry name" value="MetalloPept_cat_dom_sf"/>
</dbReference>
<dbReference type="RefSeq" id="WP_271469893.1">
    <property type="nucleotide sequence ID" value="NZ_JANEWF010000001.1"/>
</dbReference>
<dbReference type="Proteomes" id="UP001211689">
    <property type="component" value="Unassembled WGS sequence"/>
</dbReference>
<dbReference type="Pfam" id="PF19310">
    <property type="entry name" value="TOP_N"/>
    <property type="match status" value="1"/>
</dbReference>
<comment type="caution">
    <text evidence="12">The sequence shown here is derived from an EMBL/GenBank/DDBJ whole genome shotgun (WGS) entry which is preliminary data.</text>
</comment>
<sequence length="682" mass="75807">MTLSNPLLQDFDLPPYSAIRPEHVEPAVDQILAENRAAIAELLERQDGTPTWQGLVLALDELGERLGRAWSPVSHLNAVCNNAELRNAYEACLPKLSEYWTEMGQNRALFQAYEALAAGPEAAGFDVAQKTILDHALRDFRLSGIDLPADKQQRYGEIQMKLSELGSRFSNQLLDATQAWTKEIHDEAALAGLTDSAKAQMKQAAEAKGLGGWLITLEFPSYYAVMTYADDRALREEVYTAYSTRASDQGPNAGQNDNGPVMAEILDLRQELARLLGFEHFSDLSLATKMAESTPQVLGFLRDLAKRSKPFAAKDLDELKAFAAERGVSDLQSWDVGYFSEKLREQRYSISQETLRAYFPVDKVLSGLFAIVQKLYGIEIRELSGFDTWHPDVRLFEISENGQHVGRFFFDLYARANKRGGAWMDGARDKRRNVGGELVSPVANLVCNFTPAVGDKPALLTHDEVTTLFHEFGHGLHHLLTRVEHAGASGINGVAWDAVELPSQFMENWCWEPEGLALISGHYQSGEPLPQDLLDKMLAAKNFQSGLMMVRQLEFSLFDFELHATHGDGRSVLDVLEAIRSEVAVMRPPAFNRFANSFAHIFAGGYAAGYYSYKWAEVLSADAFSRFEEEGVLNPATGRAFREAILARGGSQEPMVLFVDFRGREPSIDALLRHSGLTEDAA</sequence>
<evidence type="ECO:0000256" key="8">
    <source>
        <dbReference type="ARBA" id="ARBA00026100"/>
    </source>
</evidence>
<dbReference type="CDD" id="cd06456">
    <property type="entry name" value="M3A_DCP"/>
    <property type="match status" value="1"/>
</dbReference>
<evidence type="ECO:0000256" key="5">
    <source>
        <dbReference type="ARBA" id="ARBA00022833"/>
    </source>
</evidence>
<dbReference type="EMBL" id="JANEWF010000001">
    <property type="protein sequence ID" value="MDA8481811.1"/>
    <property type="molecule type" value="Genomic_DNA"/>
</dbReference>
<evidence type="ECO:0000256" key="9">
    <source>
        <dbReference type="RuleBase" id="RU003435"/>
    </source>
</evidence>
<gene>
    <name evidence="12" type="primary">prlC</name>
    <name evidence="12" type="ORF">NNO07_01920</name>
</gene>
<keyword evidence="3 9" id="KW-0479">Metal-binding</keyword>
<reference evidence="12 13" key="1">
    <citation type="submission" date="2022-07" db="EMBL/GenBank/DDBJ databases">
        <title>Genome Analysis of Selected Gammaproteobacteria from Nigerian Food snails.</title>
        <authorList>
            <person name="Okafor A.C."/>
        </authorList>
    </citation>
    <scope>NUCLEOTIDE SEQUENCE [LARGE SCALE GENOMIC DNA]</scope>
    <source>
        <strain evidence="12 13">Awg 2</strain>
    </source>
</reference>
<comment type="cofactor">
    <cofactor evidence="9">
        <name>Zn(2+)</name>
        <dbReference type="ChEBI" id="CHEBI:29105"/>
    </cofactor>
    <text evidence="9">Binds 1 zinc ion.</text>
</comment>
<dbReference type="Gene3D" id="1.10.1370.10">
    <property type="entry name" value="Neurolysin, domain 3"/>
    <property type="match status" value="1"/>
</dbReference>
<evidence type="ECO:0000256" key="7">
    <source>
        <dbReference type="ARBA" id="ARBA00024603"/>
    </source>
</evidence>
<dbReference type="InterPro" id="IPR045666">
    <property type="entry name" value="OpdA_N"/>
</dbReference>
<keyword evidence="4 9" id="KW-0378">Hydrolase</keyword>
<dbReference type="InterPro" id="IPR001567">
    <property type="entry name" value="Pept_M3A_M3B_dom"/>
</dbReference>
<keyword evidence="2 9" id="KW-0645">Protease</keyword>